<reference evidence="1 2" key="1">
    <citation type="submission" date="2017-04" db="EMBL/GenBank/DDBJ databases">
        <title>Complete genome of Campylobacter concisus ATCC 33237T and draft genomes for an additional eight well characterized C. concisus strains.</title>
        <authorList>
            <person name="Cornelius A.J."/>
            <person name="Miller W.G."/>
            <person name="Lastovica A.J."/>
            <person name="On S.L."/>
            <person name="French N.P."/>
            <person name="Vandenberg O."/>
            <person name="Biggs P.J."/>
        </authorList>
    </citation>
    <scope>NUCLEOTIDE SEQUENCE [LARGE SCALE GENOMIC DNA]</scope>
    <source>
        <strain evidence="1 2">Lasto127.99</strain>
    </source>
</reference>
<gene>
    <name evidence="1" type="ORF">B9N60_09930</name>
</gene>
<dbReference type="RefSeq" id="WP_087582244.1">
    <property type="nucleotide sequence ID" value="NZ_NDYQ01000020.1"/>
</dbReference>
<evidence type="ECO:0000313" key="1">
    <source>
        <dbReference type="EMBL" id="OUT16115.1"/>
    </source>
</evidence>
<protein>
    <submittedName>
        <fullName evidence="1">Uncharacterized protein</fullName>
    </submittedName>
</protein>
<comment type="caution">
    <text evidence="1">The sequence shown here is derived from an EMBL/GenBank/DDBJ whole genome shotgun (WGS) entry which is preliminary data.</text>
</comment>
<dbReference type="EMBL" id="NDYQ01000020">
    <property type="protein sequence ID" value="OUT16115.1"/>
    <property type="molecule type" value="Genomic_DNA"/>
</dbReference>
<evidence type="ECO:0000313" key="2">
    <source>
        <dbReference type="Proteomes" id="UP000195893"/>
    </source>
</evidence>
<name>A0A1Y5NDR2_9BACT</name>
<organism evidence="1 2">
    <name type="scientific">Campylobacter concisus</name>
    <dbReference type="NCBI Taxonomy" id="199"/>
    <lineage>
        <taxon>Bacteria</taxon>
        <taxon>Pseudomonadati</taxon>
        <taxon>Campylobacterota</taxon>
        <taxon>Epsilonproteobacteria</taxon>
        <taxon>Campylobacterales</taxon>
        <taxon>Campylobacteraceae</taxon>
        <taxon>Campylobacter</taxon>
    </lineage>
</organism>
<dbReference type="AlphaFoldDB" id="A0A1Y5NDR2"/>
<proteinExistence type="predicted"/>
<dbReference type="Proteomes" id="UP000195893">
    <property type="component" value="Unassembled WGS sequence"/>
</dbReference>
<sequence length="76" mass="8751">MKQTEYRKKIRKWLGKFYKSAGTCNTYACGSNNKKPNGDVRYAALQELGHPFYAWGDKLNAYILEAEKQEKNKNGS</sequence>
<accession>A0A1Y5NDR2</accession>